<sequence>MFPIPVRLTRLAAVLTRIIFQEGFGSSEQVEVALGLDHFQPWEWRAVEMERPEARRDHVLKQMCVDANVIAHVPVERRIEFADVTTEAGAKDCKVTESAVALPPCKLKVESLWRVIRVFQLDGEFRTRLVEVRVAGFAGVGGGGCGLNGVGAAIAVDFRQPLGGHGGLEGVCGCNVLSDSAPPPSVFGWRLGFGF</sequence>
<evidence type="ECO:0000313" key="1">
    <source>
        <dbReference type="Proteomes" id="UP000827889"/>
    </source>
</evidence>
<dbReference type="KEGG" id="rarg:115752739"/>
<evidence type="ECO:0000313" key="2">
    <source>
        <dbReference type="RefSeq" id="XP_030546929.1"/>
    </source>
</evidence>
<name>A0A8B8QIC1_9MYRT</name>
<gene>
    <name evidence="2" type="primary">LOC115752739</name>
</gene>
<protein>
    <submittedName>
        <fullName evidence="2">Uncharacterized protein LOC115752739</fullName>
    </submittedName>
</protein>
<organism evidence="1 2">
    <name type="scientific">Rhodamnia argentea</name>
    <dbReference type="NCBI Taxonomy" id="178133"/>
    <lineage>
        <taxon>Eukaryota</taxon>
        <taxon>Viridiplantae</taxon>
        <taxon>Streptophyta</taxon>
        <taxon>Embryophyta</taxon>
        <taxon>Tracheophyta</taxon>
        <taxon>Spermatophyta</taxon>
        <taxon>Magnoliopsida</taxon>
        <taxon>eudicotyledons</taxon>
        <taxon>Gunneridae</taxon>
        <taxon>Pentapetalae</taxon>
        <taxon>rosids</taxon>
        <taxon>malvids</taxon>
        <taxon>Myrtales</taxon>
        <taxon>Myrtaceae</taxon>
        <taxon>Myrtoideae</taxon>
        <taxon>Myrteae</taxon>
        <taxon>Australasian group</taxon>
        <taxon>Rhodamnia</taxon>
    </lineage>
</organism>
<dbReference type="OrthoDB" id="10539929at2759"/>
<dbReference type="Proteomes" id="UP000827889">
    <property type="component" value="Chromosome 2"/>
</dbReference>
<dbReference type="GeneID" id="115752739"/>
<accession>A0A8B8QIC1</accession>
<reference evidence="2" key="2">
    <citation type="submission" date="2025-08" db="UniProtKB">
        <authorList>
            <consortium name="RefSeq"/>
        </authorList>
    </citation>
    <scope>IDENTIFICATION</scope>
    <source>
        <tissue evidence="2">Leaf</tissue>
    </source>
</reference>
<proteinExistence type="predicted"/>
<dbReference type="AlphaFoldDB" id="A0A8B8QIC1"/>
<dbReference type="RefSeq" id="XP_030546929.1">
    <property type="nucleotide sequence ID" value="XM_030691069.2"/>
</dbReference>
<reference evidence="1" key="1">
    <citation type="submission" date="2025-05" db="UniProtKB">
        <authorList>
            <consortium name="RefSeq"/>
        </authorList>
    </citation>
    <scope>NUCLEOTIDE SEQUENCE [LARGE SCALE GENOMIC DNA]</scope>
</reference>
<keyword evidence="1" id="KW-1185">Reference proteome</keyword>